<dbReference type="InterPro" id="IPR028994">
    <property type="entry name" value="Integrin_alpha_N"/>
</dbReference>
<dbReference type="GO" id="GO:0008305">
    <property type="term" value="C:integrin complex"/>
    <property type="evidence" value="ECO:0007669"/>
    <property type="project" value="InterPro"/>
</dbReference>
<dbReference type="GO" id="GO:0007155">
    <property type="term" value="P:cell adhesion"/>
    <property type="evidence" value="ECO:0007669"/>
    <property type="project" value="InterPro"/>
</dbReference>
<organism evidence="6 7">
    <name type="scientific">Streptomyces regalis</name>
    <dbReference type="NCBI Taxonomy" id="68262"/>
    <lineage>
        <taxon>Bacteria</taxon>
        <taxon>Bacillati</taxon>
        <taxon>Actinomycetota</taxon>
        <taxon>Actinomycetes</taxon>
        <taxon>Kitasatosporales</taxon>
        <taxon>Streptomycetaceae</taxon>
        <taxon>Streptomyces</taxon>
    </lineage>
</organism>
<dbReference type="AlphaFoldDB" id="A0A101JGI1"/>
<dbReference type="Gene3D" id="2.130.10.130">
    <property type="entry name" value="Integrin alpha, N-terminal"/>
    <property type="match status" value="4"/>
</dbReference>
<protein>
    <recommendedName>
        <fullName evidence="8">Integrin</fullName>
    </recommendedName>
</protein>
<dbReference type="Pfam" id="PF13517">
    <property type="entry name" value="FG-GAP_3"/>
    <property type="match status" value="1"/>
</dbReference>
<evidence type="ECO:0008006" key="8">
    <source>
        <dbReference type="Google" id="ProtNLM"/>
    </source>
</evidence>
<accession>A0A101JGI1</accession>
<dbReference type="OrthoDB" id="344301at2"/>
<name>A0A101JGI1_9ACTN</name>
<dbReference type="Proteomes" id="UP000053923">
    <property type="component" value="Unassembled WGS sequence"/>
</dbReference>
<dbReference type="InterPro" id="IPR013519">
    <property type="entry name" value="Int_alpha_beta-p"/>
</dbReference>
<sequence length="474" mass="47065">MRKRTLLTALTVTAGLLTAGLLTALPASTASAAPSGLSGDFNGDGYLDAAIGAASATVSGKSQAGAVVVLYGSASGVSATRKTVIHQNSTGVPGAAETGDLFGAGLAAGDLDRDGYSDLVVGASNEAIGDRQGVGAATVLWGGPSGLSGGKGLPQPSTLSEFGNFGNGVATGDFDGDGDTDVTVTGRDHTRLYNGPFTRTGPTSHTRVGEVGTVYEVTAGDLTGDGADERVYPHAVDGDPGGKIYYFRWTGMTHSMTELPNADGFPGAIADIDGDGYGDLVLGDPTDPSADKPGGHKGGQITVWYGGPDGPDPAQQPTVIHQDTTGVPGGGETGDAFGSAVGVGDINGDQYADVVVGAPGEDLGSARDAGMVTVLFGSSSGLTTAGAKGYTQDTSGVPGTAETGDAFGKAVRLVDLDRNGRSDLVAGSGNENGYGMVTYLRGTSTGLTTTGALNITARAVSLQGSADFGWAIAQ</sequence>
<feature type="chain" id="PRO_5007097733" description="Integrin" evidence="5">
    <location>
        <begin position="33"/>
        <end position="474"/>
    </location>
</feature>
<evidence type="ECO:0000256" key="5">
    <source>
        <dbReference type="SAM" id="SignalP"/>
    </source>
</evidence>
<dbReference type="PRINTS" id="PR01185">
    <property type="entry name" value="INTEGRINA"/>
</dbReference>
<evidence type="ECO:0000256" key="1">
    <source>
        <dbReference type="ARBA" id="ARBA00022729"/>
    </source>
</evidence>
<dbReference type="PROSITE" id="PS51470">
    <property type="entry name" value="FG_GAP"/>
    <property type="match status" value="1"/>
</dbReference>
<evidence type="ECO:0000313" key="6">
    <source>
        <dbReference type="EMBL" id="KUL26357.1"/>
    </source>
</evidence>
<dbReference type="RefSeq" id="WP_062708582.1">
    <property type="nucleotide sequence ID" value="NZ_LLZG01000362.1"/>
</dbReference>
<dbReference type="Pfam" id="PF01839">
    <property type="entry name" value="FG-GAP"/>
    <property type="match status" value="3"/>
</dbReference>
<comment type="caution">
    <text evidence="6">The sequence shown here is derived from an EMBL/GenBank/DDBJ whole genome shotgun (WGS) entry which is preliminary data.</text>
</comment>
<dbReference type="PANTHER" id="PTHR23221:SF7">
    <property type="entry name" value="PHOSPHATIDYLINOSITOL-GLYCAN-SPECIFIC PHOSPHOLIPASE D"/>
    <property type="match status" value="1"/>
</dbReference>
<dbReference type="PANTHER" id="PTHR23221">
    <property type="entry name" value="GLYCOSYLPHOSPHATIDYLINOSITOL PHOSPHOLIPASE D"/>
    <property type="match status" value="1"/>
</dbReference>
<evidence type="ECO:0000256" key="4">
    <source>
        <dbReference type="ARBA" id="ARBA00023180"/>
    </source>
</evidence>
<dbReference type="SMART" id="SM00191">
    <property type="entry name" value="Int_alpha"/>
    <property type="match status" value="6"/>
</dbReference>
<dbReference type="InterPro" id="IPR000413">
    <property type="entry name" value="Integrin_alpha"/>
</dbReference>
<keyword evidence="7" id="KW-1185">Reference proteome</keyword>
<proteinExistence type="predicted"/>
<gene>
    <name evidence="6" type="ORF">ADL12_32460</name>
</gene>
<evidence type="ECO:0000313" key="7">
    <source>
        <dbReference type="Proteomes" id="UP000053923"/>
    </source>
</evidence>
<keyword evidence="2" id="KW-0677">Repeat</keyword>
<keyword evidence="4" id="KW-0325">Glycoprotein</keyword>
<evidence type="ECO:0000256" key="2">
    <source>
        <dbReference type="ARBA" id="ARBA00022737"/>
    </source>
</evidence>
<keyword evidence="3" id="KW-0378">Hydrolase</keyword>
<dbReference type="GO" id="GO:0016787">
    <property type="term" value="F:hydrolase activity"/>
    <property type="evidence" value="ECO:0007669"/>
    <property type="project" value="UniProtKB-KW"/>
</dbReference>
<feature type="signal peptide" evidence="5">
    <location>
        <begin position="1"/>
        <end position="32"/>
    </location>
</feature>
<dbReference type="InterPro" id="IPR013517">
    <property type="entry name" value="FG-GAP"/>
</dbReference>
<keyword evidence="1 5" id="KW-0732">Signal</keyword>
<dbReference type="EMBL" id="LLZG01000362">
    <property type="protein sequence ID" value="KUL26357.1"/>
    <property type="molecule type" value="Genomic_DNA"/>
</dbReference>
<dbReference type="SUPFAM" id="SSF69318">
    <property type="entry name" value="Integrin alpha N-terminal domain"/>
    <property type="match status" value="1"/>
</dbReference>
<reference evidence="7" key="1">
    <citation type="submission" date="2015-10" db="EMBL/GenBank/DDBJ databases">
        <authorList>
            <person name="Ju K.-S."/>
            <person name="Doroghazi J.R."/>
            <person name="Metcalf W.W."/>
        </authorList>
    </citation>
    <scope>NUCLEOTIDE SEQUENCE [LARGE SCALE GENOMIC DNA]</scope>
    <source>
        <strain evidence="7">NRRL 3151</strain>
    </source>
</reference>
<evidence type="ECO:0000256" key="3">
    <source>
        <dbReference type="ARBA" id="ARBA00022801"/>
    </source>
</evidence>